<evidence type="ECO:0000313" key="1">
    <source>
        <dbReference type="EMBL" id="ERT67478.1"/>
    </source>
</evidence>
<reference evidence="1 2" key="1">
    <citation type="submission" date="2013-08" db="EMBL/GenBank/DDBJ databases">
        <authorList>
            <person name="Weinstock G."/>
            <person name="Sodergren E."/>
            <person name="Wylie T."/>
            <person name="Fulton L."/>
            <person name="Fulton R."/>
            <person name="Fronick C."/>
            <person name="O'Laughlin M."/>
            <person name="Godfrey J."/>
            <person name="Miner T."/>
            <person name="Herter B."/>
            <person name="Appelbaum E."/>
            <person name="Cordes M."/>
            <person name="Lek S."/>
            <person name="Wollam A."/>
            <person name="Pepin K.H."/>
            <person name="Palsikar V.B."/>
            <person name="Mitreva M."/>
            <person name="Wilson R.K."/>
        </authorList>
    </citation>
    <scope>NUCLEOTIDE SEQUENCE [LARGE SCALE GENOMIC DNA]</scope>
    <source>
        <strain evidence="1 2">F0184</strain>
    </source>
</reference>
<name>U7V9J3_9MICC</name>
<evidence type="ECO:0000313" key="2">
    <source>
        <dbReference type="Proteomes" id="UP000017174"/>
    </source>
</evidence>
<comment type="caution">
    <text evidence="1">The sequence shown here is derived from an EMBL/GenBank/DDBJ whole genome shotgun (WGS) entry which is preliminary data.</text>
</comment>
<dbReference type="Proteomes" id="UP000017174">
    <property type="component" value="Unassembled WGS sequence"/>
</dbReference>
<dbReference type="EMBL" id="AXZG01000010">
    <property type="protein sequence ID" value="ERT67478.1"/>
    <property type="molecule type" value="Genomic_DNA"/>
</dbReference>
<dbReference type="HOGENOM" id="CLU_3122287_0_0_11"/>
<dbReference type="AlphaFoldDB" id="U7V9J3"/>
<accession>U7V9J3</accession>
<proteinExistence type="predicted"/>
<sequence>MSSLLQIFWPLYGHYRYPARTAVEHVLPHAGWPVTRAPRNYFRLPLTRTR</sequence>
<protein>
    <submittedName>
        <fullName evidence="1">Uncharacterized protein</fullName>
    </submittedName>
</protein>
<organism evidence="1 2">
    <name type="scientific">Rothia aeria F0184</name>
    <dbReference type="NCBI Taxonomy" id="888019"/>
    <lineage>
        <taxon>Bacteria</taxon>
        <taxon>Bacillati</taxon>
        <taxon>Actinomycetota</taxon>
        <taxon>Actinomycetes</taxon>
        <taxon>Micrococcales</taxon>
        <taxon>Micrococcaceae</taxon>
        <taxon>Rothia</taxon>
    </lineage>
</organism>
<gene>
    <name evidence="1" type="ORF">HMPREF0742_00383</name>
</gene>